<accession>A0A517YNM9</accession>
<evidence type="ECO:0000313" key="2">
    <source>
        <dbReference type="EMBL" id="QDU31833.1"/>
    </source>
</evidence>
<dbReference type="OrthoDB" id="241925at2"/>
<keyword evidence="1" id="KW-0732">Signal</keyword>
<dbReference type="AlphaFoldDB" id="A0A517YNM9"/>
<evidence type="ECO:0000313" key="3">
    <source>
        <dbReference type="Proteomes" id="UP000315017"/>
    </source>
</evidence>
<proteinExistence type="predicted"/>
<feature type="chain" id="PRO_5021995481" evidence="1">
    <location>
        <begin position="30"/>
        <end position="360"/>
    </location>
</feature>
<reference evidence="2 3" key="1">
    <citation type="submission" date="2019-02" db="EMBL/GenBank/DDBJ databases">
        <title>Deep-cultivation of Planctomycetes and their phenomic and genomic characterization uncovers novel biology.</title>
        <authorList>
            <person name="Wiegand S."/>
            <person name="Jogler M."/>
            <person name="Boedeker C."/>
            <person name="Pinto D."/>
            <person name="Vollmers J."/>
            <person name="Rivas-Marin E."/>
            <person name="Kohn T."/>
            <person name="Peeters S.H."/>
            <person name="Heuer A."/>
            <person name="Rast P."/>
            <person name="Oberbeckmann S."/>
            <person name="Bunk B."/>
            <person name="Jeske O."/>
            <person name="Meyerdierks A."/>
            <person name="Storesund J.E."/>
            <person name="Kallscheuer N."/>
            <person name="Luecker S."/>
            <person name="Lage O.M."/>
            <person name="Pohl T."/>
            <person name="Merkel B.J."/>
            <person name="Hornburger P."/>
            <person name="Mueller R.-W."/>
            <person name="Bruemmer F."/>
            <person name="Labrenz M."/>
            <person name="Spormann A.M."/>
            <person name="Op den Camp H."/>
            <person name="Overmann J."/>
            <person name="Amann R."/>
            <person name="Jetten M.S.M."/>
            <person name="Mascher T."/>
            <person name="Medema M.H."/>
            <person name="Devos D.P."/>
            <person name="Kaster A.-K."/>
            <person name="Ovreas L."/>
            <person name="Rohde M."/>
            <person name="Galperin M.Y."/>
            <person name="Jogler C."/>
        </authorList>
    </citation>
    <scope>NUCLEOTIDE SEQUENCE [LARGE SCALE GENOMIC DNA]</scope>
    <source>
        <strain evidence="2 3">ETA_A8</strain>
    </source>
</reference>
<dbReference type="Proteomes" id="UP000315017">
    <property type="component" value="Chromosome"/>
</dbReference>
<evidence type="ECO:0000256" key="1">
    <source>
        <dbReference type="SAM" id="SignalP"/>
    </source>
</evidence>
<organism evidence="2 3">
    <name type="scientific">Anatilimnocola aggregata</name>
    <dbReference type="NCBI Taxonomy" id="2528021"/>
    <lineage>
        <taxon>Bacteria</taxon>
        <taxon>Pseudomonadati</taxon>
        <taxon>Planctomycetota</taxon>
        <taxon>Planctomycetia</taxon>
        <taxon>Pirellulales</taxon>
        <taxon>Pirellulaceae</taxon>
        <taxon>Anatilimnocola</taxon>
    </lineage>
</organism>
<dbReference type="KEGG" id="aagg:ETAA8_69930"/>
<name>A0A517YNM9_9BACT</name>
<feature type="signal peptide" evidence="1">
    <location>
        <begin position="1"/>
        <end position="29"/>
    </location>
</feature>
<keyword evidence="3" id="KW-1185">Reference proteome</keyword>
<dbReference type="EMBL" id="CP036274">
    <property type="protein sequence ID" value="QDU31833.1"/>
    <property type="molecule type" value="Genomic_DNA"/>
</dbReference>
<protein>
    <submittedName>
        <fullName evidence="2">Uncharacterized protein</fullName>
    </submittedName>
</protein>
<dbReference type="RefSeq" id="WP_145099633.1">
    <property type="nucleotide sequence ID" value="NZ_CP036274.1"/>
</dbReference>
<sequence precursor="true">MKLRISSTLSNLLVSLLAAALWLPAVAKAHDLSLLDAEFAQLAIEETPVSTSAVTTTTAKHTQPCPELKTCCQNFRVRAQDQVWVISSRHLGCATNTSANSLQAFLYEKGMWQPKPIAEFYATDSVDVVTTFYIHGNRIDAGLARADGLAVYFQLVGKFEHQRAVRFVIYSWPSDQIKGPLKDVRAKAYRADEEAFLVSRFVGRIQKDVPIGLIGYSYGARIILGSMHLLGGGSFGGRATEPSPGQPIRVALWAAAEHNCWPLPGHAHGQALGMADHWFITINGCDPALQRYAMVDKCESPTALGYAGFGGGLPTHLAERVELINVSNIVGGSHDMRLYLYAPSIAQPTAKTVLWYDLKE</sequence>
<gene>
    <name evidence="2" type="ORF">ETAA8_69930</name>
</gene>